<accession>A0A3E1K874</accession>
<dbReference type="InterPro" id="IPR044925">
    <property type="entry name" value="His-Me_finger_sf"/>
</dbReference>
<evidence type="ECO:0000256" key="4">
    <source>
        <dbReference type="ARBA" id="ARBA00022801"/>
    </source>
</evidence>
<dbReference type="PANTHER" id="PTHR33607:SF2">
    <property type="entry name" value="ENDONUCLEASE-1"/>
    <property type="match status" value="1"/>
</dbReference>
<feature type="domain" description="SbsA Ig-like" evidence="6">
    <location>
        <begin position="241"/>
        <end position="341"/>
    </location>
</feature>
<keyword evidence="2" id="KW-0540">Nuclease</keyword>
<evidence type="ECO:0000256" key="5">
    <source>
        <dbReference type="SAM" id="SignalP"/>
    </source>
</evidence>
<keyword evidence="3 5" id="KW-0732">Signal</keyword>
<name>A0A3E1K874_9GAMM</name>
<evidence type="ECO:0000256" key="2">
    <source>
        <dbReference type="ARBA" id="ARBA00022722"/>
    </source>
</evidence>
<dbReference type="GO" id="GO:0004518">
    <property type="term" value="F:nuclease activity"/>
    <property type="evidence" value="ECO:0007669"/>
    <property type="project" value="UniProtKB-KW"/>
</dbReference>
<dbReference type="Proteomes" id="UP000260351">
    <property type="component" value="Unassembled WGS sequence"/>
</dbReference>
<dbReference type="EMBL" id="QUZK01000041">
    <property type="protein sequence ID" value="RFF29887.1"/>
    <property type="molecule type" value="Genomic_DNA"/>
</dbReference>
<proteinExistence type="inferred from homology"/>
<dbReference type="InterPro" id="IPR032812">
    <property type="entry name" value="SbsA_Ig"/>
</dbReference>
<keyword evidence="4" id="KW-0378">Hydrolase</keyword>
<feature type="domain" description="SbsA Ig-like" evidence="6">
    <location>
        <begin position="349"/>
        <end position="445"/>
    </location>
</feature>
<dbReference type="SUPFAM" id="SSF54060">
    <property type="entry name" value="His-Me finger endonucleases"/>
    <property type="match status" value="1"/>
</dbReference>
<dbReference type="OrthoDB" id="9800417at2"/>
<dbReference type="Pfam" id="PF13205">
    <property type="entry name" value="Big_5"/>
    <property type="match status" value="2"/>
</dbReference>
<dbReference type="PANTHER" id="PTHR33607">
    <property type="entry name" value="ENDONUCLEASE-1"/>
    <property type="match status" value="1"/>
</dbReference>
<dbReference type="Pfam" id="PF04231">
    <property type="entry name" value="Endonuclease_1"/>
    <property type="match status" value="1"/>
</dbReference>
<evidence type="ECO:0000256" key="1">
    <source>
        <dbReference type="ARBA" id="ARBA00006429"/>
    </source>
</evidence>
<feature type="signal peptide" evidence="5">
    <location>
        <begin position="1"/>
        <end position="22"/>
    </location>
</feature>
<protein>
    <recommendedName>
        <fullName evidence="6">SbsA Ig-like domain-containing protein</fullName>
    </recommendedName>
</protein>
<dbReference type="AlphaFoldDB" id="A0A3E1K874"/>
<reference evidence="7 8" key="1">
    <citation type="submission" date="2018-08" db="EMBL/GenBank/DDBJ databases">
        <title>Wenzhouxiangella salilacus sp. nov., a novel bacterium isolated from a saline lake in Xinjiang Province, China.</title>
        <authorList>
            <person name="Han S."/>
        </authorList>
    </citation>
    <scope>NUCLEOTIDE SEQUENCE [LARGE SCALE GENOMIC DNA]</scope>
    <source>
        <strain evidence="7 8">XDB06</strain>
    </source>
</reference>
<evidence type="ECO:0000313" key="8">
    <source>
        <dbReference type="Proteomes" id="UP000260351"/>
    </source>
</evidence>
<comment type="caution">
    <text evidence="7">The sequence shown here is derived from an EMBL/GenBank/DDBJ whole genome shotgun (WGS) entry which is preliminary data.</text>
</comment>
<evidence type="ECO:0000256" key="3">
    <source>
        <dbReference type="ARBA" id="ARBA00022729"/>
    </source>
</evidence>
<dbReference type="GO" id="GO:0016787">
    <property type="term" value="F:hydrolase activity"/>
    <property type="evidence" value="ECO:0007669"/>
    <property type="project" value="UniProtKB-KW"/>
</dbReference>
<sequence length="750" mass="78141">MFSRKTGCLAAILLSLAAPALAQQVGSGTVSLSAAGAQQNFDTLAQSGQSATLPAGWYFHETDSNADSTYRAGDASGSSLPGDTYSLGATGSGERALGAVQSGSLVPTFGARLVNDSGQLVDEIDIAYTGEQWRLGSDGRTDRLDFQYSLDANSLLDGSATWVDIDSMDFAAPVSSGTVGGLDGNAAANRLAIAATVSGLALAPADSLWVRWVDENASGADDALGIDELTIAIGGEPPVDVAPELSTTDPADGATDVDLGASLEVTFSEPVSVAAGWYQLSCDGMTVPASSGGGPASYTITPDSALPADQACELTVLAGAVTDLDGDPDNLPADVTVQFTTLDPSTLPPPAIDTVQPADGSQNVAVTATVELGFSQPVTVAGGAIILTCDAAAVPASLGGGDAQWTLDPVDSLPNGADCVIDVAASGIVNQYGHTLAADASFSFSVIEAGDEGYYSQVNPSSPEQLRCTLNLTIRGHTAYPYSGGGTDSWAILEIAQEDPADPNRVIDSYRNYSYDKVSDRSGQGGSGPWYNREHTWPNSLGFPDRTDSQGRPNAPYTDVHMLHLTDQNYNSDRGNRPLAYCDASCGERTTEANQGVGGGSGVYPGNSNWVREPNGNQGSFEVWDHRKGDIARAVLYMAIRYEGGNHPVTGQAEPDLELTNDRGDIQTGSGAGPHYMGMLDDLLAWHQADPPSTEELVRNDVIQSYQGNRNPFVDHPEWASQALFTSESPAVCQPGQADALFSDRFEAAP</sequence>
<feature type="chain" id="PRO_5017832797" description="SbsA Ig-like domain-containing protein" evidence="5">
    <location>
        <begin position="23"/>
        <end position="750"/>
    </location>
</feature>
<evidence type="ECO:0000259" key="6">
    <source>
        <dbReference type="Pfam" id="PF13205"/>
    </source>
</evidence>
<gene>
    <name evidence="7" type="ORF">DZC52_10610</name>
</gene>
<dbReference type="InterPro" id="IPR007346">
    <property type="entry name" value="Endonuclease-I"/>
</dbReference>
<keyword evidence="8" id="KW-1185">Reference proteome</keyword>
<organism evidence="7 8">
    <name type="scientific">Wenzhouxiangella sediminis</name>
    <dbReference type="NCBI Taxonomy" id="1792836"/>
    <lineage>
        <taxon>Bacteria</taxon>
        <taxon>Pseudomonadati</taxon>
        <taxon>Pseudomonadota</taxon>
        <taxon>Gammaproteobacteria</taxon>
        <taxon>Chromatiales</taxon>
        <taxon>Wenzhouxiangellaceae</taxon>
        <taxon>Wenzhouxiangella</taxon>
    </lineage>
</organism>
<comment type="similarity">
    <text evidence="1">Belongs to the EndA/NucM nuclease family.</text>
</comment>
<dbReference type="RefSeq" id="WP_116651121.1">
    <property type="nucleotide sequence ID" value="NZ_QUZK01000041.1"/>
</dbReference>
<evidence type="ECO:0000313" key="7">
    <source>
        <dbReference type="EMBL" id="RFF29887.1"/>
    </source>
</evidence>